<dbReference type="InterPro" id="IPR058792">
    <property type="entry name" value="Beta-barrel_RND_2"/>
</dbReference>
<dbReference type="PANTHER" id="PTHR30469">
    <property type="entry name" value="MULTIDRUG RESISTANCE PROTEIN MDTA"/>
    <property type="match status" value="1"/>
</dbReference>
<dbReference type="Gene3D" id="1.10.287.470">
    <property type="entry name" value="Helix hairpin bin"/>
    <property type="match status" value="1"/>
</dbReference>
<evidence type="ECO:0000259" key="3">
    <source>
        <dbReference type="Pfam" id="PF25917"/>
    </source>
</evidence>
<keyword evidence="2" id="KW-0175">Coiled coil</keyword>
<sequence>MPKVKAAVSPRVAGQLIELFVDVGSRVKAGDLLGRLANDDLRAQERQIEAEIASQKALLEEARGNMEDLKLDFERHENLYQAGAVSPSSYEAARTAYRAAEARVGSAEARLENARAMLEVMMAEIEKTYIRAPFDGAILRKEAEVGEIVGPVYGGEAGGDVSALVTLCDMSSLEIEVDVNEAYISRLREGMEASIVLDALPGHSYPGEVRKIVPTADRQKATVQVKVAFREIDDRVLPEMGAKVSFYGEEEGGAQLEPVVSIPASAIRVVEGKTVVLAVEGGKVSVKQITAGHVVAGMAPVFSGISPGETVIVRGPESLGEGQRVRTAADEE</sequence>
<dbReference type="GO" id="GO:0015562">
    <property type="term" value="F:efflux transmembrane transporter activity"/>
    <property type="evidence" value="ECO:0007669"/>
    <property type="project" value="TreeGrafter"/>
</dbReference>
<evidence type="ECO:0000259" key="4">
    <source>
        <dbReference type="Pfam" id="PF25954"/>
    </source>
</evidence>
<dbReference type="InterPro" id="IPR006143">
    <property type="entry name" value="RND_pump_MFP"/>
</dbReference>
<dbReference type="SUPFAM" id="SSF111369">
    <property type="entry name" value="HlyD-like secretion proteins"/>
    <property type="match status" value="1"/>
</dbReference>
<feature type="domain" description="Multidrug resistance protein MdtA-like barrel-sandwich hybrid" evidence="3">
    <location>
        <begin position="5"/>
        <end position="149"/>
    </location>
</feature>
<evidence type="ECO:0000256" key="2">
    <source>
        <dbReference type="SAM" id="Coils"/>
    </source>
</evidence>
<evidence type="ECO:0000313" key="5">
    <source>
        <dbReference type="EMBL" id="OGF97245.1"/>
    </source>
</evidence>
<dbReference type="InterPro" id="IPR058625">
    <property type="entry name" value="MdtA-like_BSH"/>
</dbReference>
<reference evidence="5 6" key="1">
    <citation type="journal article" date="2016" name="Nat. Commun.">
        <title>Thousands of microbial genomes shed light on interconnected biogeochemical processes in an aquifer system.</title>
        <authorList>
            <person name="Anantharaman K."/>
            <person name="Brown C.T."/>
            <person name="Hug L.A."/>
            <person name="Sharon I."/>
            <person name="Castelle C.J."/>
            <person name="Probst A.J."/>
            <person name="Thomas B.C."/>
            <person name="Singh A."/>
            <person name="Wilkins M.J."/>
            <person name="Karaoz U."/>
            <person name="Brodie E.L."/>
            <person name="Williams K.H."/>
            <person name="Hubbard S.S."/>
            <person name="Banfield J.F."/>
        </authorList>
    </citation>
    <scope>NUCLEOTIDE SEQUENCE [LARGE SCALE GENOMIC DNA]</scope>
</reference>
<accession>A0A1F5YAI9</accession>
<dbReference type="Gene3D" id="2.40.50.100">
    <property type="match status" value="1"/>
</dbReference>
<feature type="coiled-coil region" evidence="2">
    <location>
        <begin position="38"/>
        <end position="128"/>
    </location>
</feature>
<feature type="domain" description="CusB-like beta-barrel" evidence="4">
    <location>
        <begin position="175"/>
        <end position="248"/>
    </location>
</feature>
<proteinExistence type="inferred from homology"/>
<dbReference type="Gene3D" id="2.40.420.20">
    <property type="match status" value="1"/>
</dbReference>
<gene>
    <name evidence="5" type="ORF">A2Z06_01495</name>
</gene>
<evidence type="ECO:0000313" key="6">
    <source>
        <dbReference type="Proteomes" id="UP000179034"/>
    </source>
</evidence>
<comment type="caution">
    <text evidence="5">The sequence shown here is derived from an EMBL/GenBank/DDBJ whole genome shotgun (WGS) entry which is preliminary data.</text>
</comment>
<dbReference type="NCBIfam" id="TIGR01730">
    <property type="entry name" value="RND_mfp"/>
    <property type="match status" value="1"/>
</dbReference>
<dbReference type="Pfam" id="PF25954">
    <property type="entry name" value="Beta-barrel_RND_2"/>
    <property type="match status" value="1"/>
</dbReference>
<evidence type="ECO:0000256" key="1">
    <source>
        <dbReference type="ARBA" id="ARBA00009477"/>
    </source>
</evidence>
<organism evidence="5 6">
    <name type="scientific">Candidatus Glassbacteria bacterium RBG_16_58_8</name>
    <dbReference type="NCBI Taxonomy" id="1817866"/>
    <lineage>
        <taxon>Bacteria</taxon>
        <taxon>Candidatus Glassiibacteriota</taxon>
    </lineage>
</organism>
<dbReference type="AlphaFoldDB" id="A0A1F5YAI9"/>
<dbReference type="GO" id="GO:1990281">
    <property type="term" value="C:efflux pump complex"/>
    <property type="evidence" value="ECO:0007669"/>
    <property type="project" value="TreeGrafter"/>
</dbReference>
<comment type="similarity">
    <text evidence="1">Belongs to the membrane fusion protein (MFP) (TC 8.A.1) family.</text>
</comment>
<protein>
    <submittedName>
        <fullName evidence="5">Uncharacterized protein</fullName>
    </submittedName>
</protein>
<name>A0A1F5YAI9_9BACT</name>
<dbReference type="EMBL" id="MFIW01000090">
    <property type="protein sequence ID" value="OGF97245.1"/>
    <property type="molecule type" value="Genomic_DNA"/>
</dbReference>
<dbReference type="Pfam" id="PF25917">
    <property type="entry name" value="BSH_RND"/>
    <property type="match status" value="1"/>
</dbReference>
<dbReference type="Proteomes" id="UP000179034">
    <property type="component" value="Unassembled WGS sequence"/>
</dbReference>
<dbReference type="Gene3D" id="2.40.30.170">
    <property type="match status" value="1"/>
</dbReference>